<evidence type="ECO:0000313" key="2">
    <source>
        <dbReference type="Proteomes" id="UP001597227"/>
    </source>
</evidence>
<dbReference type="RefSeq" id="WP_388039396.1">
    <property type="nucleotide sequence ID" value="NZ_JBHUEK010000025.1"/>
</dbReference>
<organism evidence="1 2">
    <name type="scientific">Fredinandcohnia salidurans</name>
    <dbReference type="NCBI Taxonomy" id="2595041"/>
    <lineage>
        <taxon>Bacteria</taxon>
        <taxon>Bacillati</taxon>
        <taxon>Bacillota</taxon>
        <taxon>Bacilli</taxon>
        <taxon>Bacillales</taxon>
        <taxon>Bacillaceae</taxon>
        <taxon>Fredinandcohnia</taxon>
    </lineage>
</organism>
<evidence type="ECO:0000313" key="1">
    <source>
        <dbReference type="EMBL" id="MFD1779947.1"/>
    </source>
</evidence>
<dbReference type="EMBL" id="JBHUEK010000025">
    <property type="protein sequence ID" value="MFD1779947.1"/>
    <property type="molecule type" value="Genomic_DNA"/>
</dbReference>
<comment type="caution">
    <text evidence="1">The sequence shown here is derived from an EMBL/GenBank/DDBJ whole genome shotgun (WGS) entry which is preliminary data.</text>
</comment>
<reference evidence="2" key="1">
    <citation type="journal article" date="2019" name="Int. J. Syst. Evol. Microbiol.">
        <title>The Global Catalogue of Microorganisms (GCM) 10K type strain sequencing project: providing services to taxonomists for standard genome sequencing and annotation.</title>
        <authorList>
            <consortium name="The Broad Institute Genomics Platform"/>
            <consortium name="The Broad Institute Genome Sequencing Center for Infectious Disease"/>
            <person name="Wu L."/>
            <person name="Ma J."/>
        </authorList>
    </citation>
    <scope>NUCLEOTIDE SEQUENCE [LARGE SCALE GENOMIC DNA]</scope>
    <source>
        <strain evidence="2">CCUG 15531</strain>
    </source>
</reference>
<gene>
    <name evidence="1" type="ORF">ACFSFW_14880</name>
</gene>
<name>A0ABW4MR54_9BACI</name>
<proteinExistence type="predicted"/>
<dbReference type="Proteomes" id="UP001597227">
    <property type="component" value="Unassembled WGS sequence"/>
</dbReference>
<keyword evidence="2" id="KW-1185">Reference proteome</keyword>
<sequence>MNHALTCTTEELALLVTVCGYPAVAKGIAEASYGEKSPAEWDAIMESTIHQLVIKSLWDPDKNGEDEHPLSDEMQTFIKHYVESKWMIRCSNITGRTVLMIHHFEEDIWLAHVIAEDIMHEFALLSNDEIPTIIKDFYSFEGTKIEETQEFFLTDKLFDWLNDQSKTEKVRKKAKFTPTEEQSFNLFIKDLEEHEWSLYNISHFEIPNIEGDFLLANIVFFLPSTKGMWIVEYKEDAENPVHIKLNTYEEWHEMLDAVGTVAAAVEV</sequence>
<accession>A0ABW4MR54</accession>
<protein>
    <submittedName>
        <fullName evidence="1">Uncharacterized protein</fullName>
    </submittedName>
</protein>